<dbReference type="EMBL" id="CAJNOJ010000355">
    <property type="protein sequence ID" value="CAF1414423.1"/>
    <property type="molecule type" value="Genomic_DNA"/>
</dbReference>
<dbReference type="OrthoDB" id="568137at2759"/>
<evidence type="ECO:0000313" key="3">
    <source>
        <dbReference type="EMBL" id="CAF1414423.1"/>
    </source>
</evidence>
<reference evidence="3" key="1">
    <citation type="submission" date="2021-02" db="EMBL/GenBank/DDBJ databases">
        <authorList>
            <person name="Nowell W R."/>
        </authorList>
    </citation>
    <scope>NUCLEOTIDE SEQUENCE</scope>
</reference>
<accession>A0A815LS77</accession>
<keyword evidence="2" id="KW-0812">Transmembrane</keyword>
<organism evidence="3 4">
    <name type="scientific">Adineta ricciae</name>
    <name type="common">Rotifer</name>
    <dbReference type="NCBI Taxonomy" id="249248"/>
    <lineage>
        <taxon>Eukaryota</taxon>
        <taxon>Metazoa</taxon>
        <taxon>Spiralia</taxon>
        <taxon>Gnathifera</taxon>
        <taxon>Rotifera</taxon>
        <taxon>Eurotatoria</taxon>
        <taxon>Bdelloidea</taxon>
        <taxon>Adinetida</taxon>
        <taxon>Adinetidae</taxon>
        <taxon>Adineta</taxon>
    </lineage>
</organism>
<evidence type="ECO:0000256" key="2">
    <source>
        <dbReference type="SAM" id="Phobius"/>
    </source>
</evidence>
<comment type="caution">
    <text evidence="3">The sequence shown here is derived from an EMBL/GenBank/DDBJ whole genome shotgun (WGS) entry which is preliminary data.</text>
</comment>
<name>A0A815LS77_ADIRI</name>
<evidence type="ECO:0000313" key="4">
    <source>
        <dbReference type="Proteomes" id="UP000663852"/>
    </source>
</evidence>
<feature type="compositionally biased region" description="Basic and acidic residues" evidence="1">
    <location>
        <begin position="44"/>
        <end position="53"/>
    </location>
</feature>
<feature type="compositionally biased region" description="Low complexity" evidence="1">
    <location>
        <begin position="178"/>
        <end position="189"/>
    </location>
</feature>
<proteinExistence type="predicted"/>
<protein>
    <submittedName>
        <fullName evidence="3">Uncharacterized protein</fullName>
    </submittedName>
</protein>
<keyword evidence="2" id="KW-1133">Transmembrane helix</keyword>
<feature type="compositionally biased region" description="Polar residues" evidence="1">
    <location>
        <begin position="54"/>
        <end position="81"/>
    </location>
</feature>
<evidence type="ECO:0000256" key="1">
    <source>
        <dbReference type="SAM" id="MobiDB-lite"/>
    </source>
</evidence>
<feature type="compositionally biased region" description="Polar residues" evidence="1">
    <location>
        <begin position="126"/>
        <end position="146"/>
    </location>
</feature>
<gene>
    <name evidence="3" type="ORF">EDS130_LOCUS36976</name>
</gene>
<feature type="region of interest" description="Disordered" evidence="1">
    <location>
        <begin position="119"/>
        <end position="189"/>
    </location>
</feature>
<dbReference type="AlphaFoldDB" id="A0A815LS77"/>
<dbReference type="Proteomes" id="UP000663852">
    <property type="component" value="Unassembled WGS sequence"/>
</dbReference>
<keyword evidence="2" id="KW-0472">Membrane</keyword>
<sequence>MELLYSNEGNSIQKIRIQIFSSFIPASSALIITSTFSRSKHRSHSNDSRRSGSETRYQSISITKQSLTPTCRSLLPQTEIQKSPRRRRSADPRGLESDMNFSARNGSKAGSITILRLNDSDDGLRTSGSRRSSIRKSTSAYKTNDSTDSDMEGVSSPPLDVLRKTTSNHATSFVPYKSHSSSSSRSTKY</sequence>
<feature type="region of interest" description="Disordered" evidence="1">
    <location>
        <begin position="36"/>
        <end position="104"/>
    </location>
</feature>
<feature type="transmembrane region" description="Helical" evidence="2">
    <location>
        <begin position="15"/>
        <end position="36"/>
    </location>
</feature>